<dbReference type="KEGG" id="vga:BSQ33_08820"/>
<keyword evidence="1" id="KW-1133">Transmembrane helix</keyword>
<reference evidence="2 3" key="1">
    <citation type="submission" date="2016-12" db="EMBL/GenBank/DDBJ databases">
        <authorList>
            <person name="Song W.-J."/>
            <person name="Kurnit D.M."/>
        </authorList>
    </citation>
    <scope>NUCLEOTIDE SEQUENCE [LARGE SCALE GENOMIC DNA]</scope>
    <source>
        <strain evidence="2 3">ATCC 43942</strain>
    </source>
</reference>
<evidence type="ECO:0000256" key="1">
    <source>
        <dbReference type="SAM" id="Phobius"/>
    </source>
</evidence>
<proteinExistence type="predicted"/>
<organism evidence="2 3">
    <name type="scientific">Vibrio gazogenes</name>
    <dbReference type="NCBI Taxonomy" id="687"/>
    <lineage>
        <taxon>Bacteria</taxon>
        <taxon>Pseudomonadati</taxon>
        <taxon>Pseudomonadota</taxon>
        <taxon>Gammaproteobacteria</taxon>
        <taxon>Vibrionales</taxon>
        <taxon>Vibrionaceae</taxon>
        <taxon>Vibrio</taxon>
    </lineage>
</organism>
<evidence type="ECO:0000313" key="2">
    <source>
        <dbReference type="EMBL" id="ASA55787.1"/>
    </source>
</evidence>
<feature type="transmembrane region" description="Helical" evidence="1">
    <location>
        <begin position="38"/>
        <end position="57"/>
    </location>
</feature>
<keyword evidence="1" id="KW-0472">Membrane</keyword>
<dbReference type="Proteomes" id="UP000196708">
    <property type="component" value="Chromosome 1"/>
</dbReference>
<evidence type="ECO:0000313" key="3">
    <source>
        <dbReference type="Proteomes" id="UP000196708"/>
    </source>
</evidence>
<protein>
    <submittedName>
        <fullName evidence="2">Uncharacterized protein</fullName>
    </submittedName>
</protein>
<dbReference type="EMBL" id="CP018835">
    <property type="protein sequence ID" value="ASA55787.1"/>
    <property type="molecule type" value="Genomic_DNA"/>
</dbReference>
<name>A0A1Z2SFA5_VIBGA</name>
<gene>
    <name evidence="2" type="ORF">BSQ33_08820</name>
</gene>
<dbReference type="AlphaFoldDB" id="A0A1Z2SFA5"/>
<keyword evidence="1" id="KW-0812">Transmembrane</keyword>
<accession>A0A1Z2SFA5</accession>
<sequence>MKVIIEHDHHLYTNVGLVWVTINDHFAQVCSINIMIRLSVYVLIGANIVALTCPSWAPKP</sequence>